<dbReference type="Gene3D" id="3.10.200.10">
    <property type="entry name" value="Alpha carbonic anhydrase"/>
    <property type="match status" value="1"/>
</dbReference>
<keyword evidence="1" id="KW-0812">Transmembrane</keyword>
<feature type="transmembrane region" description="Helical" evidence="1">
    <location>
        <begin position="261"/>
        <end position="278"/>
    </location>
</feature>
<name>A0A6C0M044_9ZZZZ</name>
<accession>A0A6C0M044</accession>
<dbReference type="Pfam" id="PF00194">
    <property type="entry name" value="Carb_anhydrase"/>
    <property type="match status" value="1"/>
</dbReference>
<proteinExistence type="predicted"/>
<dbReference type="InterPro" id="IPR001148">
    <property type="entry name" value="CA_dom"/>
</dbReference>
<evidence type="ECO:0000259" key="2">
    <source>
        <dbReference type="Pfam" id="PF00194"/>
    </source>
</evidence>
<evidence type="ECO:0000313" key="3">
    <source>
        <dbReference type="EMBL" id="QHU36307.1"/>
    </source>
</evidence>
<dbReference type="AlphaFoldDB" id="A0A6C0M044"/>
<organism evidence="3">
    <name type="scientific">viral metagenome</name>
    <dbReference type="NCBI Taxonomy" id="1070528"/>
    <lineage>
        <taxon>unclassified sequences</taxon>
        <taxon>metagenomes</taxon>
        <taxon>organismal metagenomes</taxon>
    </lineage>
</organism>
<dbReference type="SUPFAM" id="SSF51069">
    <property type="entry name" value="Carbonic anhydrase"/>
    <property type="match status" value="1"/>
</dbReference>
<keyword evidence="1" id="KW-1133">Transmembrane helix</keyword>
<sequence length="303" mass="32332">MACSAPIDIPTKKTVNSISGRFVCVYDPNMISGEPVTLSADLSHLSIKCTTNNASKVVFFNAGAYTPVEMRVYKPSLHTYNGVPADAELLIVHSGSSSKSTDGLIVSVPIAMGGNKRSGLNTIVASANALNAGTVAMNPSAPILSTVDVNELIPSRPFYVYNGTLPYESCGGNYYYAVFTDPVTISTPINNLTPSDIKTAPPPALIQKCKTPPTDGSATGEANDDEFALFEFVDTDDYDQKNKQLRRQDLPTKPPATPLNVLWGLLIAAAIGIIYWIFTAYKEEIIAVTALNTGVPSAPSIYD</sequence>
<reference evidence="3" key="1">
    <citation type="journal article" date="2020" name="Nature">
        <title>Giant virus diversity and host interactions through global metagenomics.</title>
        <authorList>
            <person name="Schulz F."/>
            <person name="Roux S."/>
            <person name="Paez-Espino D."/>
            <person name="Jungbluth S."/>
            <person name="Walsh D.A."/>
            <person name="Denef V.J."/>
            <person name="McMahon K.D."/>
            <person name="Konstantinidis K.T."/>
            <person name="Eloe-Fadrosh E.A."/>
            <person name="Kyrpides N.C."/>
            <person name="Woyke T."/>
        </authorList>
    </citation>
    <scope>NUCLEOTIDE SEQUENCE</scope>
    <source>
        <strain evidence="3">GVMAG-S-1035124-57</strain>
    </source>
</reference>
<dbReference type="EMBL" id="MN740634">
    <property type="protein sequence ID" value="QHU36307.1"/>
    <property type="molecule type" value="Genomic_DNA"/>
</dbReference>
<keyword evidence="1" id="KW-0472">Membrane</keyword>
<evidence type="ECO:0000256" key="1">
    <source>
        <dbReference type="SAM" id="Phobius"/>
    </source>
</evidence>
<dbReference type="InterPro" id="IPR036398">
    <property type="entry name" value="CA_dom_sf"/>
</dbReference>
<protein>
    <recommendedName>
        <fullName evidence="2">Alpha-carbonic anhydrase domain-containing protein</fullName>
    </recommendedName>
</protein>
<feature type="domain" description="Alpha-carbonic anhydrase" evidence="2">
    <location>
        <begin position="64"/>
        <end position="187"/>
    </location>
</feature>